<keyword evidence="2" id="KW-1185">Reference proteome</keyword>
<dbReference type="EMBL" id="OZ019906">
    <property type="protein sequence ID" value="CAK9203287.1"/>
    <property type="molecule type" value="Genomic_DNA"/>
</dbReference>
<reference evidence="1" key="1">
    <citation type="submission" date="2024-02" db="EMBL/GenBank/DDBJ databases">
        <authorList>
            <consortium name="ELIXIR-Norway"/>
            <consortium name="Elixir Norway"/>
        </authorList>
    </citation>
    <scope>NUCLEOTIDE SEQUENCE</scope>
</reference>
<evidence type="ECO:0000313" key="1">
    <source>
        <dbReference type="EMBL" id="CAK9203287.1"/>
    </source>
</evidence>
<gene>
    <name evidence="1" type="ORF">CSSPTR1EN2_LOCUS6811</name>
</gene>
<accession>A0ABP0TRL4</accession>
<proteinExistence type="predicted"/>
<name>A0ABP0TRL4_9BRYO</name>
<protein>
    <submittedName>
        <fullName evidence="1">Uncharacterized protein</fullName>
    </submittedName>
</protein>
<sequence length="110" mass="11429">MTAGGAAAAAHVARAGANLPIGVNNSQPIPGFLPVDLGWSHQKKRPKLLTLVWGFTENAEVSNSWAAMIGLLGITVVEAASTLISSLGLLEFCNLLGYRNTSNAVNILST</sequence>
<dbReference type="Proteomes" id="UP001497512">
    <property type="component" value="Chromosome 14"/>
</dbReference>
<organism evidence="1 2">
    <name type="scientific">Sphagnum troendelagicum</name>
    <dbReference type="NCBI Taxonomy" id="128251"/>
    <lineage>
        <taxon>Eukaryota</taxon>
        <taxon>Viridiplantae</taxon>
        <taxon>Streptophyta</taxon>
        <taxon>Embryophyta</taxon>
        <taxon>Bryophyta</taxon>
        <taxon>Sphagnophytina</taxon>
        <taxon>Sphagnopsida</taxon>
        <taxon>Sphagnales</taxon>
        <taxon>Sphagnaceae</taxon>
        <taxon>Sphagnum</taxon>
    </lineage>
</organism>
<evidence type="ECO:0000313" key="2">
    <source>
        <dbReference type="Proteomes" id="UP001497512"/>
    </source>
</evidence>